<dbReference type="OrthoDB" id="4382070at2"/>
<feature type="transmembrane region" description="Helical" evidence="1">
    <location>
        <begin position="202"/>
        <end position="224"/>
    </location>
</feature>
<reference evidence="2 3" key="1">
    <citation type="submission" date="2018-06" db="EMBL/GenBank/DDBJ databases">
        <authorList>
            <consortium name="Pathogen Informatics"/>
            <person name="Doyle S."/>
        </authorList>
    </citation>
    <scope>NUCLEOTIDE SEQUENCE [LARGE SCALE GENOMIC DNA]</scope>
    <source>
        <strain evidence="2 3">NCTC11862</strain>
    </source>
</reference>
<feature type="transmembrane region" description="Helical" evidence="1">
    <location>
        <begin position="79"/>
        <end position="98"/>
    </location>
</feature>
<dbReference type="EMBL" id="UFXQ01000001">
    <property type="protein sequence ID" value="STC69416.1"/>
    <property type="molecule type" value="Genomic_DNA"/>
</dbReference>
<proteinExistence type="predicted"/>
<dbReference type="Proteomes" id="UP000254467">
    <property type="component" value="Unassembled WGS sequence"/>
</dbReference>
<dbReference type="RefSeq" id="WP_018581259.1">
    <property type="nucleotide sequence ID" value="NZ_LDYD01000006.1"/>
</dbReference>
<dbReference type="NCBIfam" id="NF038012">
    <property type="entry name" value="DMT_1"/>
    <property type="match status" value="1"/>
</dbReference>
<dbReference type="STRING" id="35756.GCA_001044155_01064"/>
<sequence>MGVPSLVLAVLFALASAFTIAWGTVTRHRIVTSPATYSRTDSVLTRGLTNPAWWLSIFSAFAAYLLQVVALGFGTLLVVQPVLVLSLMFTLMLSAYLGKGSMDRRDATWSALLTAAVIVLIVLGRPVPGAQEPDVGAWWVAVAVGVAVCGVAALVAYRRSPGTISLFMGAVCGIIFGYVAVLSKTVADLYVSGGLPAIFSTWPVYVLVVAAVAGTAAQQYAFAAGPLEWSLPAMKVFEPVVAFLLGYAVLGEQFAVSSVAGMAVMFAALATMFLATVRLASSQA</sequence>
<protein>
    <submittedName>
        <fullName evidence="2">Hypothetical membrane protein</fullName>
    </submittedName>
</protein>
<dbReference type="AlphaFoldDB" id="A0A376CLP3"/>
<name>A0A376CLP3_9CORY</name>
<feature type="transmembrane region" description="Helical" evidence="1">
    <location>
        <begin position="262"/>
        <end position="280"/>
    </location>
</feature>
<dbReference type="PANTHER" id="PTHR40761">
    <property type="entry name" value="CONSERVED INTEGRAL MEMBRANE ALANINE VALINE AND LEUCINE RICH PROTEIN-RELATED"/>
    <property type="match status" value="1"/>
</dbReference>
<dbReference type="PANTHER" id="PTHR40761:SF1">
    <property type="entry name" value="CONSERVED INTEGRAL MEMBRANE ALANINE VALINE AND LEUCINE RICH PROTEIN-RELATED"/>
    <property type="match status" value="1"/>
</dbReference>
<accession>A0A376CLP3</accession>
<keyword evidence="1" id="KW-1133">Transmembrane helix</keyword>
<gene>
    <name evidence="2" type="ORF">NCTC11862_01208</name>
</gene>
<feature type="transmembrane region" description="Helical" evidence="1">
    <location>
        <begin position="136"/>
        <end position="157"/>
    </location>
</feature>
<evidence type="ECO:0000256" key="1">
    <source>
        <dbReference type="SAM" id="Phobius"/>
    </source>
</evidence>
<feature type="transmembrane region" description="Helical" evidence="1">
    <location>
        <begin position="6"/>
        <end position="25"/>
    </location>
</feature>
<feature type="transmembrane region" description="Helical" evidence="1">
    <location>
        <begin position="107"/>
        <end position="124"/>
    </location>
</feature>
<keyword evidence="1" id="KW-0812">Transmembrane</keyword>
<keyword evidence="1" id="KW-0472">Membrane</keyword>
<feature type="transmembrane region" description="Helical" evidence="1">
    <location>
        <begin position="164"/>
        <end position="182"/>
    </location>
</feature>
<keyword evidence="3" id="KW-1185">Reference proteome</keyword>
<evidence type="ECO:0000313" key="3">
    <source>
        <dbReference type="Proteomes" id="UP000254467"/>
    </source>
</evidence>
<feature type="transmembrane region" description="Helical" evidence="1">
    <location>
        <begin position="236"/>
        <end position="256"/>
    </location>
</feature>
<organism evidence="2 3">
    <name type="scientific">Corynebacterium pilosum</name>
    <dbReference type="NCBI Taxonomy" id="35756"/>
    <lineage>
        <taxon>Bacteria</taxon>
        <taxon>Bacillati</taxon>
        <taxon>Actinomycetota</taxon>
        <taxon>Actinomycetes</taxon>
        <taxon>Mycobacteriales</taxon>
        <taxon>Corynebacteriaceae</taxon>
        <taxon>Corynebacterium</taxon>
    </lineage>
</organism>
<feature type="transmembrane region" description="Helical" evidence="1">
    <location>
        <begin position="52"/>
        <end position="73"/>
    </location>
</feature>
<evidence type="ECO:0000313" key="2">
    <source>
        <dbReference type="EMBL" id="STC69416.1"/>
    </source>
</evidence>